<keyword evidence="3" id="KW-1185">Reference proteome</keyword>
<feature type="compositionally biased region" description="Basic and acidic residues" evidence="1">
    <location>
        <begin position="75"/>
        <end position="85"/>
    </location>
</feature>
<feature type="region of interest" description="Disordered" evidence="1">
    <location>
        <begin position="34"/>
        <end position="115"/>
    </location>
</feature>
<evidence type="ECO:0000313" key="2">
    <source>
        <dbReference type="EMBL" id="PSS25399.1"/>
    </source>
</evidence>
<accession>A0A2T3BAU6</accession>
<gene>
    <name evidence="2" type="ORF">M430DRAFT_33127</name>
</gene>
<dbReference type="Proteomes" id="UP000241818">
    <property type="component" value="Unassembled WGS sequence"/>
</dbReference>
<sequence>MIKECGMIRCVVPRGSSTAKLLRAANRRYTSPAIPTTLDELEREYGVSKPDPIPSPDTGRPVKKQTPPKNSIDGYSKKVEGKELQDGEQGVEQATSRHGGSNGKPAKRRELPISPYMDPHYISTKEKYYGPKSPPAKNPTEFQKALSKNPYALALATPVRTCHATGTLLPRYFLQDFGVMGHPETKEPYWVPRSLTSKYYSGPMAESESADSTTPGSALGDGESKSDESGAEEQLHMESTDSSRFAVKEASSSSPSLGPRAYTLARKALVEGFSKGGFLEKGRYLATAAGTRPRDRPVLRRIVEGARVRPDMAGFMLELMRRRVVEEFEYLVPLKVYIRACKSWDDATKSSRQPGALLWTGPIRSGELEEEPADDKEAQIRGPPEFATLKIGTVKSRKVPVHNLETLLGKDHLQRLKEKCPLFDAEILMIRHKNVTVDIQLKLWRLQGYLAKYEQFLD</sequence>
<evidence type="ECO:0000256" key="1">
    <source>
        <dbReference type="SAM" id="MobiDB-lite"/>
    </source>
</evidence>
<dbReference type="AlphaFoldDB" id="A0A2T3BAU6"/>
<dbReference type="RefSeq" id="XP_024723998.1">
    <property type="nucleotide sequence ID" value="XM_024866301.1"/>
</dbReference>
<name>A0A2T3BAU6_AMORE</name>
<dbReference type="STRING" id="857342.A0A2T3BAU6"/>
<protein>
    <submittedName>
        <fullName evidence="2">Uncharacterized protein</fullName>
    </submittedName>
</protein>
<dbReference type="InParanoid" id="A0A2T3BAU6"/>
<dbReference type="EMBL" id="KZ679007">
    <property type="protein sequence ID" value="PSS25399.1"/>
    <property type="molecule type" value="Genomic_DNA"/>
</dbReference>
<dbReference type="OrthoDB" id="3363286at2759"/>
<feature type="region of interest" description="Disordered" evidence="1">
    <location>
        <begin position="202"/>
        <end position="257"/>
    </location>
</feature>
<reference evidence="2 3" key="1">
    <citation type="journal article" date="2018" name="New Phytol.">
        <title>Comparative genomics and transcriptomics depict ericoid mycorrhizal fungi as versatile saprotrophs and plant mutualists.</title>
        <authorList>
            <person name="Martino E."/>
            <person name="Morin E."/>
            <person name="Grelet G.A."/>
            <person name="Kuo A."/>
            <person name="Kohler A."/>
            <person name="Daghino S."/>
            <person name="Barry K.W."/>
            <person name="Cichocki N."/>
            <person name="Clum A."/>
            <person name="Dockter R.B."/>
            <person name="Hainaut M."/>
            <person name="Kuo R.C."/>
            <person name="LaButti K."/>
            <person name="Lindahl B.D."/>
            <person name="Lindquist E.A."/>
            <person name="Lipzen A."/>
            <person name="Khouja H.R."/>
            <person name="Magnuson J."/>
            <person name="Murat C."/>
            <person name="Ohm R.A."/>
            <person name="Singer S.W."/>
            <person name="Spatafora J.W."/>
            <person name="Wang M."/>
            <person name="Veneault-Fourrey C."/>
            <person name="Henrissat B."/>
            <person name="Grigoriev I.V."/>
            <person name="Martin F.M."/>
            <person name="Perotto S."/>
        </authorList>
    </citation>
    <scope>NUCLEOTIDE SEQUENCE [LARGE SCALE GENOMIC DNA]</scope>
    <source>
        <strain evidence="2 3">ATCC 22711</strain>
    </source>
</reference>
<dbReference type="GeneID" id="36574382"/>
<feature type="compositionally biased region" description="Basic and acidic residues" evidence="1">
    <location>
        <begin position="222"/>
        <end position="241"/>
    </location>
</feature>
<evidence type="ECO:0000313" key="3">
    <source>
        <dbReference type="Proteomes" id="UP000241818"/>
    </source>
</evidence>
<organism evidence="2 3">
    <name type="scientific">Amorphotheca resinae ATCC 22711</name>
    <dbReference type="NCBI Taxonomy" id="857342"/>
    <lineage>
        <taxon>Eukaryota</taxon>
        <taxon>Fungi</taxon>
        <taxon>Dikarya</taxon>
        <taxon>Ascomycota</taxon>
        <taxon>Pezizomycotina</taxon>
        <taxon>Leotiomycetes</taxon>
        <taxon>Helotiales</taxon>
        <taxon>Amorphothecaceae</taxon>
        <taxon>Amorphotheca</taxon>
    </lineage>
</organism>
<proteinExistence type="predicted"/>